<name>A0A3B0V2P7_9ZZZZ</name>
<dbReference type="EMBL" id="UOEU01000414">
    <property type="protein sequence ID" value="VAW33012.1"/>
    <property type="molecule type" value="Genomic_DNA"/>
</dbReference>
<dbReference type="AlphaFoldDB" id="A0A3B0V2P7"/>
<accession>A0A3B0V2P7</accession>
<feature type="non-terminal residue" evidence="1">
    <location>
        <position position="241"/>
    </location>
</feature>
<organism evidence="1">
    <name type="scientific">hydrothermal vent metagenome</name>
    <dbReference type="NCBI Taxonomy" id="652676"/>
    <lineage>
        <taxon>unclassified sequences</taxon>
        <taxon>metagenomes</taxon>
        <taxon>ecological metagenomes</taxon>
    </lineage>
</organism>
<reference evidence="1" key="1">
    <citation type="submission" date="2018-06" db="EMBL/GenBank/DDBJ databases">
        <authorList>
            <person name="Zhirakovskaya E."/>
        </authorList>
    </citation>
    <scope>NUCLEOTIDE SEQUENCE</scope>
</reference>
<protein>
    <submittedName>
        <fullName evidence="1">Uncharacterized protein</fullName>
    </submittedName>
</protein>
<sequence length="241" mass="28515">MSKNNELSLLSFRSLCDRCRQESEQFFAKKEHDPRFCYELFRRAFVHGNELAWHCIYQRYEQLAISWISKHSLFPGLGESADYFMNRAFEKMWKGIPAENFDKFSDLKSLLRYLQMCTHAVLVDFARWKEQAHLWDRAGQPDNGTEEVDPFAAIFDSASLLEDAFEQRELQASLWQKLQSLCNSEKECLAIHGSFVVGLKPREIYELHAAYFKDVRDVSRTKDNFLARVRRDIDFRQFLEN</sequence>
<gene>
    <name evidence="1" type="ORF">MNBD_CHLOROFLEXI01-5249</name>
</gene>
<evidence type="ECO:0000313" key="1">
    <source>
        <dbReference type="EMBL" id="VAW33012.1"/>
    </source>
</evidence>
<proteinExistence type="predicted"/>